<organism evidence="9 10">
    <name type="scientific">Thermomonospora echinospora</name>
    <dbReference type="NCBI Taxonomy" id="1992"/>
    <lineage>
        <taxon>Bacteria</taxon>
        <taxon>Bacillati</taxon>
        <taxon>Actinomycetota</taxon>
        <taxon>Actinomycetes</taxon>
        <taxon>Streptosporangiales</taxon>
        <taxon>Thermomonosporaceae</taxon>
        <taxon>Thermomonospora</taxon>
    </lineage>
</organism>
<dbReference type="OrthoDB" id="4135024at2"/>
<feature type="domain" description="Thioredoxin-like fold" evidence="8">
    <location>
        <begin position="85"/>
        <end position="244"/>
    </location>
</feature>
<feature type="region of interest" description="Disordered" evidence="6">
    <location>
        <begin position="1"/>
        <end position="21"/>
    </location>
</feature>
<evidence type="ECO:0000256" key="6">
    <source>
        <dbReference type="SAM" id="MobiDB-lite"/>
    </source>
</evidence>
<feature type="transmembrane region" description="Helical" evidence="7">
    <location>
        <begin position="28"/>
        <end position="51"/>
    </location>
</feature>
<dbReference type="CDD" id="cd02972">
    <property type="entry name" value="DsbA_family"/>
    <property type="match status" value="1"/>
</dbReference>
<gene>
    <name evidence="9" type="ORF">SAMN04489712_101335</name>
</gene>
<keyword evidence="7" id="KW-0472">Membrane</keyword>
<dbReference type="EMBL" id="FNVO01000001">
    <property type="protein sequence ID" value="SEF53219.1"/>
    <property type="molecule type" value="Genomic_DNA"/>
</dbReference>
<keyword evidence="3" id="KW-0560">Oxidoreductase</keyword>
<dbReference type="Pfam" id="PF13462">
    <property type="entry name" value="Thioredoxin_4"/>
    <property type="match status" value="1"/>
</dbReference>
<keyword evidence="5" id="KW-0676">Redox-active center</keyword>
<sequence length="260" mass="27768">MSKATRHRNARERLAEERRRQEQRGRRLRAVLVSGGAVLVIGIVVAAVVLMRSGGDDGEATATAPLTRQADGSVVMAQPGVSGPVLEIYEDFQCPACQKFEEATGKTIKELAAEGKVKVVYRPFSLFREWPEPTKGNSARALNASLCAPADKWIAYHDRLFAEQGPENSKGFENDDLVGWAKEVGITGAAFEGCVRGAEKEPMIAQANAAATKAGVQSTPWVTLNGRKLDQNEAFTAAGLRKAVENAPDTATTSPATSSG</sequence>
<dbReference type="InterPro" id="IPR012336">
    <property type="entry name" value="Thioredoxin-like_fold"/>
</dbReference>
<keyword evidence="10" id="KW-1185">Reference proteome</keyword>
<dbReference type="PANTHER" id="PTHR13887:SF14">
    <property type="entry name" value="DISULFIDE BOND FORMATION PROTEIN D"/>
    <property type="match status" value="1"/>
</dbReference>
<keyword evidence="7" id="KW-0812">Transmembrane</keyword>
<dbReference type="GO" id="GO:0016853">
    <property type="term" value="F:isomerase activity"/>
    <property type="evidence" value="ECO:0007669"/>
    <property type="project" value="UniProtKB-KW"/>
</dbReference>
<feature type="compositionally biased region" description="Basic and acidic residues" evidence="6">
    <location>
        <begin position="11"/>
        <end position="21"/>
    </location>
</feature>
<evidence type="ECO:0000256" key="4">
    <source>
        <dbReference type="ARBA" id="ARBA00023157"/>
    </source>
</evidence>
<dbReference type="RefSeq" id="WP_103935788.1">
    <property type="nucleotide sequence ID" value="NZ_FNVO01000001.1"/>
</dbReference>
<dbReference type="Gene3D" id="3.40.30.10">
    <property type="entry name" value="Glutaredoxin"/>
    <property type="match status" value="1"/>
</dbReference>
<name>A0A1H5SRN5_9ACTN</name>
<keyword evidence="7" id="KW-1133">Transmembrane helix</keyword>
<comment type="similarity">
    <text evidence="1">Belongs to the thioredoxin family. DsbA subfamily.</text>
</comment>
<evidence type="ECO:0000256" key="2">
    <source>
        <dbReference type="ARBA" id="ARBA00022729"/>
    </source>
</evidence>
<keyword evidence="4" id="KW-1015">Disulfide bond</keyword>
<dbReference type="PANTHER" id="PTHR13887">
    <property type="entry name" value="GLUTATHIONE S-TRANSFERASE KAPPA"/>
    <property type="match status" value="1"/>
</dbReference>
<evidence type="ECO:0000313" key="10">
    <source>
        <dbReference type="Proteomes" id="UP000236723"/>
    </source>
</evidence>
<accession>A0A1H5SRN5</accession>
<keyword evidence="9" id="KW-0413">Isomerase</keyword>
<dbReference type="InterPro" id="IPR036249">
    <property type="entry name" value="Thioredoxin-like_sf"/>
</dbReference>
<evidence type="ECO:0000256" key="1">
    <source>
        <dbReference type="ARBA" id="ARBA00005791"/>
    </source>
</evidence>
<evidence type="ECO:0000313" key="9">
    <source>
        <dbReference type="EMBL" id="SEF53219.1"/>
    </source>
</evidence>
<dbReference type="AlphaFoldDB" id="A0A1H5SRN5"/>
<dbReference type="SUPFAM" id="SSF52833">
    <property type="entry name" value="Thioredoxin-like"/>
    <property type="match status" value="1"/>
</dbReference>
<keyword evidence="2" id="KW-0732">Signal</keyword>
<evidence type="ECO:0000259" key="8">
    <source>
        <dbReference type="Pfam" id="PF13462"/>
    </source>
</evidence>
<evidence type="ECO:0000256" key="7">
    <source>
        <dbReference type="SAM" id="Phobius"/>
    </source>
</evidence>
<dbReference type="Proteomes" id="UP000236723">
    <property type="component" value="Unassembled WGS sequence"/>
</dbReference>
<feature type="compositionally biased region" description="Basic residues" evidence="6">
    <location>
        <begin position="1"/>
        <end position="10"/>
    </location>
</feature>
<evidence type="ECO:0000256" key="5">
    <source>
        <dbReference type="ARBA" id="ARBA00023284"/>
    </source>
</evidence>
<evidence type="ECO:0000256" key="3">
    <source>
        <dbReference type="ARBA" id="ARBA00023002"/>
    </source>
</evidence>
<reference evidence="10" key="1">
    <citation type="submission" date="2016-10" db="EMBL/GenBank/DDBJ databases">
        <authorList>
            <person name="Varghese N."/>
            <person name="Submissions S."/>
        </authorList>
    </citation>
    <scope>NUCLEOTIDE SEQUENCE [LARGE SCALE GENOMIC DNA]</scope>
    <source>
        <strain evidence="10">DSM 43163</strain>
    </source>
</reference>
<dbReference type="GO" id="GO:0016491">
    <property type="term" value="F:oxidoreductase activity"/>
    <property type="evidence" value="ECO:0007669"/>
    <property type="project" value="UniProtKB-KW"/>
</dbReference>
<proteinExistence type="inferred from homology"/>
<protein>
    <submittedName>
        <fullName evidence="9">Protein-disulfide isomerase</fullName>
    </submittedName>
</protein>